<comment type="caution">
    <text evidence="5">The sequence shown here is derived from an EMBL/GenBank/DDBJ whole genome shotgun (WGS) entry which is preliminary data.</text>
</comment>
<reference evidence="5 6" key="1">
    <citation type="submission" date="2019-03" db="EMBL/GenBank/DDBJ databases">
        <title>Freshwater and sediment microbial communities from various areas in North America, analyzing microbe dynamics in response to fracking.</title>
        <authorList>
            <person name="Lamendella R."/>
        </authorList>
    </citation>
    <scope>NUCLEOTIDE SEQUENCE [LARGE SCALE GENOMIC DNA]</scope>
    <source>
        <strain evidence="5 6">18_TX</strain>
    </source>
</reference>
<organism evidence="5 6">
    <name type="scientific">Idiomarina aquatica</name>
    <dbReference type="NCBI Taxonomy" id="1327752"/>
    <lineage>
        <taxon>Bacteria</taxon>
        <taxon>Pseudomonadati</taxon>
        <taxon>Pseudomonadota</taxon>
        <taxon>Gammaproteobacteria</taxon>
        <taxon>Alteromonadales</taxon>
        <taxon>Idiomarinaceae</taxon>
        <taxon>Idiomarina</taxon>
    </lineage>
</organism>
<comment type="similarity">
    <text evidence="1">Belongs to the GSP E family.</text>
</comment>
<keyword evidence="3" id="KW-0067">ATP-binding</keyword>
<evidence type="ECO:0000256" key="1">
    <source>
        <dbReference type="ARBA" id="ARBA00006611"/>
    </source>
</evidence>
<evidence type="ECO:0000256" key="3">
    <source>
        <dbReference type="ARBA" id="ARBA00022840"/>
    </source>
</evidence>
<protein>
    <submittedName>
        <fullName evidence="5">Type II/IV secretion system protein</fullName>
    </submittedName>
</protein>
<evidence type="ECO:0000313" key="6">
    <source>
        <dbReference type="Proteomes" id="UP000295531"/>
    </source>
</evidence>
<evidence type="ECO:0000256" key="2">
    <source>
        <dbReference type="ARBA" id="ARBA00022741"/>
    </source>
</evidence>
<dbReference type="RefSeq" id="WP_133539070.1">
    <property type="nucleotide sequence ID" value="NZ_SNXI01000004.1"/>
</dbReference>
<keyword evidence="2" id="KW-0547">Nucleotide-binding</keyword>
<sequence length="470" mass="51985">MTEPLMDSQALQGCVIPSPILQYCLEVTERWRQRGDSDLAILATESGMLVCSPAVAHRGNTEMNNVRQLLQERIENAVVVAYSSAANIRLLLTEADRANGTGKGADNALVNDVTRAQQTLTDLVSEALTMGASDIHLRFTHVQAWIKFRVKGRLVGTQCRSREAMLESIAAALNTYSDDYREVFNEQRSDSASIELQLPATTERSAQQVRLRLQKSPLNHGFSVTLRLLPELPQQALNLQDLSMPVDVRAGIDELLKQRHGLILIVGATGQGKTTTLAAINRLFGEAKKIISLEDPIEIVQDDVEQRWVDGQHDSFAEHIKIALREDPDVISISEIRDTATAKAAVMAALTGHVVTATLHAHDCIGAIQRLANLGVSVNELIAGGVLQGIIAQHLVHRQDDSVLIAEYVLIDYPARRYLRREDYSGWREHLQQQGWQSMADRWRAQHPALASLHEPNQVYQYSAQGPCAG</sequence>
<dbReference type="AlphaFoldDB" id="A0A4R6PKK5"/>
<keyword evidence="6" id="KW-1185">Reference proteome</keyword>
<proteinExistence type="inferred from homology"/>
<dbReference type="PANTHER" id="PTHR30258:SF2">
    <property type="entry name" value="COMG OPERON PROTEIN 1"/>
    <property type="match status" value="1"/>
</dbReference>
<dbReference type="GO" id="GO:0016887">
    <property type="term" value="F:ATP hydrolysis activity"/>
    <property type="evidence" value="ECO:0007669"/>
    <property type="project" value="TreeGrafter"/>
</dbReference>
<dbReference type="InterPro" id="IPR027417">
    <property type="entry name" value="P-loop_NTPase"/>
</dbReference>
<dbReference type="PANTHER" id="PTHR30258">
    <property type="entry name" value="TYPE II SECRETION SYSTEM PROTEIN GSPE-RELATED"/>
    <property type="match status" value="1"/>
</dbReference>
<feature type="domain" description="Bacterial type II secretion system protein E" evidence="4">
    <location>
        <begin position="117"/>
        <end position="400"/>
    </location>
</feature>
<dbReference type="GO" id="GO:0005524">
    <property type="term" value="F:ATP binding"/>
    <property type="evidence" value="ECO:0007669"/>
    <property type="project" value="UniProtKB-KW"/>
</dbReference>
<dbReference type="Pfam" id="PF00437">
    <property type="entry name" value="T2SSE"/>
    <property type="match status" value="1"/>
</dbReference>
<dbReference type="SUPFAM" id="SSF52540">
    <property type="entry name" value="P-loop containing nucleoside triphosphate hydrolases"/>
    <property type="match status" value="1"/>
</dbReference>
<gene>
    <name evidence="5" type="ORF">DEU29_10464</name>
</gene>
<dbReference type="EMBL" id="SNXI01000004">
    <property type="protein sequence ID" value="TDP38964.1"/>
    <property type="molecule type" value="Genomic_DNA"/>
</dbReference>
<dbReference type="OrthoDB" id="5790493at2"/>
<evidence type="ECO:0000259" key="4">
    <source>
        <dbReference type="Pfam" id="PF00437"/>
    </source>
</evidence>
<dbReference type="GO" id="GO:0005886">
    <property type="term" value="C:plasma membrane"/>
    <property type="evidence" value="ECO:0007669"/>
    <property type="project" value="TreeGrafter"/>
</dbReference>
<dbReference type="Proteomes" id="UP000295531">
    <property type="component" value="Unassembled WGS sequence"/>
</dbReference>
<dbReference type="Gene3D" id="3.30.450.90">
    <property type="match status" value="1"/>
</dbReference>
<accession>A0A4R6PKK5</accession>
<name>A0A4R6PKK5_9GAMM</name>
<dbReference type="InterPro" id="IPR001482">
    <property type="entry name" value="T2SS/T4SS_dom"/>
</dbReference>
<evidence type="ECO:0000313" key="5">
    <source>
        <dbReference type="EMBL" id="TDP38964.1"/>
    </source>
</evidence>
<dbReference type="Gene3D" id="3.40.50.300">
    <property type="entry name" value="P-loop containing nucleotide triphosphate hydrolases"/>
    <property type="match status" value="1"/>
</dbReference>